<dbReference type="PANTHER" id="PTHR43214:SF43">
    <property type="entry name" value="TWO-COMPONENT RESPONSE REGULATOR"/>
    <property type="match status" value="1"/>
</dbReference>
<evidence type="ECO:0000313" key="7">
    <source>
        <dbReference type="Proteomes" id="UP001165498"/>
    </source>
</evidence>
<dbReference type="SUPFAM" id="SSF52172">
    <property type="entry name" value="CheY-like"/>
    <property type="match status" value="1"/>
</dbReference>
<keyword evidence="7" id="KW-1185">Reference proteome</keyword>
<dbReference type="PROSITE" id="PS50043">
    <property type="entry name" value="HTH_LUXR_2"/>
    <property type="match status" value="1"/>
</dbReference>
<dbReference type="InterPro" id="IPR000792">
    <property type="entry name" value="Tscrpt_reg_LuxR_C"/>
</dbReference>
<comment type="caution">
    <text evidence="6">The sequence shown here is derived from an EMBL/GenBank/DDBJ whole genome shotgun (WGS) entry which is preliminary data.</text>
</comment>
<dbReference type="InterPro" id="IPR058245">
    <property type="entry name" value="NreC/VraR/RcsB-like_REC"/>
</dbReference>
<name>A0ABT1QN20_9GAMM</name>
<evidence type="ECO:0000313" key="6">
    <source>
        <dbReference type="EMBL" id="MCQ4163822.1"/>
    </source>
</evidence>
<gene>
    <name evidence="6" type="ORF">NM961_03770</name>
</gene>
<dbReference type="Gene3D" id="3.40.50.2300">
    <property type="match status" value="1"/>
</dbReference>
<dbReference type="CDD" id="cd06170">
    <property type="entry name" value="LuxR_C_like"/>
    <property type="match status" value="1"/>
</dbReference>
<dbReference type="PROSITE" id="PS00622">
    <property type="entry name" value="HTH_LUXR_1"/>
    <property type="match status" value="1"/>
</dbReference>
<dbReference type="InterPro" id="IPR011006">
    <property type="entry name" value="CheY-like_superfamily"/>
</dbReference>
<evidence type="ECO:0000259" key="5">
    <source>
        <dbReference type="PROSITE" id="PS50110"/>
    </source>
</evidence>
<dbReference type="EMBL" id="JANFQO010000003">
    <property type="protein sequence ID" value="MCQ4163822.1"/>
    <property type="molecule type" value="Genomic_DNA"/>
</dbReference>
<dbReference type="PANTHER" id="PTHR43214">
    <property type="entry name" value="TWO-COMPONENT RESPONSE REGULATOR"/>
    <property type="match status" value="1"/>
</dbReference>
<dbReference type="RefSeq" id="WP_255912185.1">
    <property type="nucleotide sequence ID" value="NZ_JANFQO010000003.1"/>
</dbReference>
<dbReference type="Pfam" id="PF00072">
    <property type="entry name" value="Response_reg"/>
    <property type="match status" value="1"/>
</dbReference>
<dbReference type="SUPFAM" id="SSF46894">
    <property type="entry name" value="C-terminal effector domain of the bipartite response regulators"/>
    <property type="match status" value="1"/>
</dbReference>
<dbReference type="Proteomes" id="UP001165498">
    <property type="component" value="Unassembled WGS sequence"/>
</dbReference>
<reference evidence="6" key="1">
    <citation type="submission" date="2022-07" db="EMBL/GenBank/DDBJ databases">
        <title>Tahibacter sp., a new gammaproteobacterium isolated from the silt sample collected at pig farm.</title>
        <authorList>
            <person name="Chen H."/>
        </authorList>
    </citation>
    <scope>NUCLEOTIDE SEQUENCE</scope>
    <source>
        <strain evidence="6">P2K</strain>
    </source>
</reference>
<evidence type="ECO:0000256" key="1">
    <source>
        <dbReference type="ARBA" id="ARBA00022553"/>
    </source>
</evidence>
<evidence type="ECO:0000259" key="4">
    <source>
        <dbReference type="PROSITE" id="PS50043"/>
    </source>
</evidence>
<dbReference type="InterPro" id="IPR016032">
    <property type="entry name" value="Sig_transdc_resp-reg_C-effctor"/>
</dbReference>
<keyword evidence="2" id="KW-0238">DNA-binding</keyword>
<feature type="domain" description="HTH luxR-type" evidence="4">
    <location>
        <begin position="141"/>
        <end position="206"/>
    </location>
</feature>
<dbReference type="SMART" id="SM00421">
    <property type="entry name" value="HTH_LUXR"/>
    <property type="match status" value="1"/>
</dbReference>
<dbReference type="SMART" id="SM00448">
    <property type="entry name" value="REC"/>
    <property type="match status" value="1"/>
</dbReference>
<organism evidence="6 7">
    <name type="scientific">Tahibacter harae</name>
    <dbReference type="NCBI Taxonomy" id="2963937"/>
    <lineage>
        <taxon>Bacteria</taxon>
        <taxon>Pseudomonadati</taxon>
        <taxon>Pseudomonadota</taxon>
        <taxon>Gammaproteobacteria</taxon>
        <taxon>Lysobacterales</taxon>
        <taxon>Rhodanobacteraceae</taxon>
        <taxon>Tahibacter</taxon>
    </lineage>
</organism>
<evidence type="ECO:0000256" key="2">
    <source>
        <dbReference type="ARBA" id="ARBA00023125"/>
    </source>
</evidence>
<dbReference type="PROSITE" id="PS50110">
    <property type="entry name" value="RESPONSE_REGULATORY"/>
    <property type="match status" value="1"/>
</dbReference>
<dbReference type="InterPro" id="IPR039420">
    <property type="entry name" value="WalR-like"/>
</dbReference>
<accession>A0ABT1QN20</accession>
<keyword evidence="1 3" id="KW-0597">Phosphoprotein</keyword>
<sequence>MDGENETIRVLVADDHPVMRDGLRAAIESAADLAVVGEAVDGAEALARFRELLPDVILLDLQMPQMDGLQAIAAIRGEFPAARIVVLTTYPGDVRAKQALALGATAYLLKTSTRAEILGALRAAAAGRRVIASEVASEVASHAASEMLTPRELSVLGLVASGHSNKRIGELLCISEDTVKARLKNVLAKLGASDRTHAVTIALRRGFLAS</sequence>
<dbReference type="InterPro" id="IPR001789">
    <property type="entry name" value="Sig_transdc_resp-reg_receiver"/>
</dbReference>
<proteinExistence type="predicted"/>
<feature type="domain" description="Response regulatory" evidence="5">
    <location>
        <begin position="9"/>
        <end position="125"/>
    </location>
</feature>
<dbReference type="CDD" id="cd17535">
    <property type="entry name" value="REC_NarL-like"/>
    <property type="match status" value="1"/>
</dbReference>
<protein>
    <submittedName>
        <fullName evidence="6">Response regulator transcription factor</fullName>
    </submittedName>
</protein>
<feature type="modified residue" description="4-aspartylphosphate" evidence="3">
    <location>
        <position position="60"/>
    </location>
</feature>
<evidence type="ECO:0000256" key="3">
    <source>
        <dbReference type="PROSITE-ProRule" id="PRU00169"/>
    </source>
</evidence>
<dbReference type="PRINTS" id="PR00038">
    <property type="entry name" value="HTHLUXR"/>
</dbReference>
<dbReference type="Pfam" id="PF00196">
    <property type="entry name" value="GerE"/>
    <property type="match status" value="1"/>
</dbReference>